<evidence type="ECO:0000313" key="3">
    <source>
        <dbReference type="Proteomes" id="UP001519306"/>
    </source>
</evidence>
<evidence type="ECO:0000256" key="1">
    <source>
        <dbReference type="SAM" id="SignalP"/>
    </source>
</evidence>
<keyword evidence="1" id="KW-0732">Signal</keyword>
<comment type="caution">
    <text evidence="2">The sequence shown here is derived from an EMBL/GenBank/DDBJ whole genome shotgun (WGS) entry which is preliminary data.</text>
</comment>
<keyword evidence="3" id="KW-1185">Reference proteome</keyword>
<name>A0ABS4KB87_9FIRM</name>
<gene>
    <name evidence="2" type="ORF">J2Z71_000571</name>
</gene>
<feature type="chain" id="PRO_5045722800" evidence="1">
    <location>
        <begin position="23"/>
        <end position="196"/>
    </location>
</feature>
<dbReference type="PROSITE" id="PS51257">
    <property type="entry name" value="PROKAR_LIPOPROTEIN"/>
    <property type="match status" value="1"/>
</dbReference>
<dbReference type="Proteomes" id="UP001519306">
    <property type="component" value="Unassembled WGS sequence"/>
</dbReference>
<dbReference type="RefSeq" id="WP_210060351.1">
    <property type="nucleotide sequence ID" value="NZ_JAGGLJ010000004.1"/>
</dbReference>
<accession>A0ABS4KB87</accession>
<sequence length="196" mass="23009">MKNKKYIIISVLFLLFIVSCNKDGPEEMLDNFTVAMQEFDLEKVFSYVNPDKVNSENKDNLNIENQIEKSFLSYLKNNAKNITYEIKDVKKDKDIVTAKVYFKYIDGTKIIRKTLNEYFEYINENFSDGNISEEENSKILNDILNKKIKEIEPLYVDAIIDIECIKKDGKWYIDNPSDELFDVMMSNFISVSKKLN</sequence>
<reference evidence="2 3" key="1">
    <citation type="submission" date="2021-03" db="EMBL/GenBank/DDBJ databases">
        <title>Genomic Encyclopedia of Type Strains, Phase IV (KMG-IV): sequencing the most valuable type-strain genomes for metagenomic binning, comparative biology and taxonomic classification.</title>
        <authorList>
            <person name="Goeker M."/>
        </authorList>
    </citation>
    <scope>NUCLEOTIDE SEQUENCE [LARGE SCALE GENOMIC DNA]</scope>
    <source>
        <strain evidence="2 3">DSM 27563</strain>
    </source>
</reference>
<proteinExistence type="predicted"/>
<dbReference type="Gene3D" id="3.10.450.50">
    <property type="match status" value="1"/>
</dbReference>
<feature type="signal peptide" evidence="1">
    <location>
        <begin position="1"/>
        <end position="22"/>
    </location>
</feature>
<organism evidence="2 3">
    <name type="scientific">Peptoniphilus stercorisuis</name>
    <dbReference type="NCBI Taxonomy" id="1436965"/>
    <lineage>
        <taxon>Bacteria</taxon>
        <taxon>Bacillati</taxon>
        <taxon>Bacillota</taxon>
        <taxon>Tissierellia</taxon>
        <taxon>Tissierellales</taxon>
        <taxon>Peptoniphilaceae</taxon>
        <taxon>Peptoniphilus</taxon>
    </lineage>
</organism>
<evidence type="ECO:0000313" key="2">
    <source>
        <dbReference type="EMBL" id="MBP2025046.1"/>
    </source>
</evidence>
<protein>
    <submittedName>
        <fullName evidence="2">Ribosome-binding factor A</fullName>
    </submittedName>
</protein>
<dbReference type="EMBL" id="JAGGLJ010000004">
    <property type="protein sequence ID" value="MBP2025046.1"/>
    <property type="molecule type" value="Genomic_DNA"/>
</dbReference>